<name>A0A232EPH0_9HYME</name>
<evidence type="ECO:0000313" key="3">
    <source>
        <dbReference type="Proteomes" id="UP000215335"/>
    </source>
</evidence>
<organism evidence="2 3">
    <name type="scientific">Trichomalopsis sarcophagae</name>
    <dbReference type="NCBI Taxonomy" id="543379"/>
    <lineage>
        <taxon>Eukaryota</taxon>
        <taxon>Metazoa</taxon>
        <taxon>Ecdysozoa</taxon>
        <taxon>Arthropoda</taxon>
        <taxon>Hexapoda</taxon>
        <taxon>Insecta</taxon>
        <taxon>Pterygota</taxon>
        <taxon>Neoptera</taxon>
        <taxon>Endopterygota</taxon>
        <taxon>Hymenoptera</taxon>
        <taxon>Apocrita</taxon>
        <taxon>Proctotrupomorpha</taxon>
        <taxon>Chalcidoidea</taxon>
        <taxon>Pteromalidae</taxon>
        <taxon>Pteromalinae</taxon>
        <taxon>Trichomalopsis</taxon>
    </lineage>
</organism>
<sequence>MSSPGSTLSWTGSSSNKKSSTNHLK</sequence>
<feature type="region of interest" description="Disordered" evidence="1">
    <location>
        <begin position="1"/>
        <end position="25"/>
    </location>
</feature>
<accession>A0A232EPH0</accession>
<protein>
    <submittedName>
        <fullName evidence="2">Uncharacterized protein</fullName>
    </submittedName>
</protein>
<evidence type="ECO:0000256" key="1">
    <source>
        <dbReference type="SAM" id="MobiDB-lite"/>
    </source>
</evidence>
<dbReference type="EMBL" id="NNAY01002937">
    <property type="protein sequence ID" value="OXU20260.1"/>
    <property type="molecule type" value="Genomic_DNA"/>
</dbReference>
<feature type="compositionally biased region" description="Low complexity" evidence="1">
    <location>
        <begin position="9"/>
        <end position="25"/>
    </location>
</feature>
<proteinExistence type="predicted"/>
<dbReference type="AlphaFoldDB" id="A0A232EPH0"/>
<comment type="caution">
    <text evidence="2">The sequence shown here is derived from an EMBL/GenBank/DDBJ whole genome shotgun (WGS) entry which is preliminary data.</text>
</comment>
<keyword evidence="3" id="KW-1185">Reference proteome</keyword>
<reference evidence="2 3" key="1">
    <citation type="journal article" date="2017" name="Curr. Biol.">
        <title>The Evolution of Venom by Co-option of Single-Copy Genes.</title>
        <authorList>
            <person name="Martinson E.O."/>
            <person name="Mrinalini"/>
            <person name="Kelkar Y.D."/>
            <person name="Chang C.H."/>
            <person name="Werren J.H."/>
        </authorList>
    </citation>
    <scope>NUCLEOTIDE SEQUENCE [LARGE SCALE GENOMIC DNA]</scope>
    <source>
        <strain evidence="2 3">Alberta</strain>
        <tissue evidence="2">Whole body</tissue>
    </source>
</reference>
<evidence type="ECO:0000313" key="2">
    <source>
        <dbReference type="EMBL" id="OXU20260.1"/>
    </source>
</evidence>
<gene>
    <name evidence="2" type="ORF">TSAR_004777</name>
</gene>
<dbReference type="Proteomes" id="UP000215335">
    <property type="component" value="Unassembled WGS sequence"/>
</dbReference>